<proteinExistence type="predicted"/>
<evidence type="ECO:0000313" key="2">
    <source>
        <dbReference type="EMBL" id="SDE39500.1"/>
    </source>
</evidence>
<keyword evidence="1" id="KW-0732">Signal</keyword>
<dbReference type="Proteomes" id="UP000198517">
    <property type="component" value="Unassembled WGS sequence"/>
</dbReference>
<keyword evidence="3" id="KW-1185">Reference proteome</keyword>
<evidence type="ECO:0000313" key="3">
    <source>
        <dbReference type="Proteomes" id="UP000198517"/>
    </source>
</evidence>
<sequence length="97" mass="10533">MLETIKKLGFVVAFMFIGVTTVGAQQTQPGQKQHKHHCCTAMKKDTCSTKGKESCSADKKDGEKKACCSADKMKAAKKACCKTKSNKHGKSCCKTKK</sequence>
<reference evidence="2 3" key="1">
    <citation type="submission" date="2016-10" db="EMBL/GenBank/DDBJ databases">
        <authorList>
            <person name="de Groot N.N."/>
        </authorList>
    </citation>
    <scope>NUCLEOTIDE SEQUENCE [LARGE SCALE GENOMIC DNA]</scope>
    <source>
        <strain evidence="2 3">DSM 24015</strain>
    </source>
</reference>
<feature type="chain" id="PRO_5011689477" evidence="1">
    <location>
        <begin position="25"/>
        <end position="97"/>
    </location>
</feature>
<dbReference type="AlphaFoldDB" id="A0A1G7CL81"/>
<feature type="signal peptide" evidence="1">
    <location>
        <begin position="1"/>
        <end position="24"/>
    </location>
</feature>
<organism evidence="2 3">
    <name type="scientific">Riemerella columbipharyngis</name>
    <dbReference type="NCBI Taxonomy" id="1071918"/>
    <lineage>
        <taxon>Bacteria</taxon>
        <taxon>Pseudomonadati</taxon>
        <taxon>Bacteroidota</taxon>
        <taxon>Flavobacteriia</taxon>
        <taxon>Flavobacteriales</taxon>
        <taxon>Weeksellaceae</taxon>
        <taxon>Riemerella</taxon>
    </lineage>
</organism>
<accession>A0A1G7CL81</accession>
<evidence type="ECO:0000256" key="1">
    <source>
        <dbReference type="SAM" id="SignalP"/>
    </source>
</evidence>
<dbReference type="RefSeq" id="WP_092736550.1">
    <property type="nucleotide sequence ID" value="NZ_FNAS01000008.1"/>
</dbReference>
<dbReference type="STRING" id="1071918.SAMN05421544_10871"/>
<gene>
    <name evidence="2" type="ORF">SAMN05421544_10871</name>
</gene>
<protein>
    <submittedName>
        <fullName evidence="2">Uncharacterized protein</fullName>
    </submittedName>
</protein>
<name>A0A1G7CL81_9FLAO</name>
<dbReference type="EMBL" id="FNAS01000008">
    <property type="protein sequence ID" value="SDE39500.1"/>
    <property type="molecule type" value="Genomic_DNA"/>
</dbReference>